<feature type="transmembrane region" description="Helical" evidence="1">
    <location>
        <begin position="6"/>
        <end position="28"/>
    </location>
</feature>
<name>S7VBL1_9BACT</name>
<dbReference type="AlphaFoldDB" id="S7VBL1"/>
<evidence type="ECO:0000256" key="1">
    <source>
        <dbReference type="SAM" id="Phobius"/>
    </source>
</evidence>
<comment type="caution">
    <text evidence="2">The sequence shown here is derived from an EMBL/GenBank/DDBJ whole genome shotgun (WGS) entry which is preliminary data.</text>
</comment>
<protein>
    <submittedName>
        <fullName evidence="2">Uncharacterized protein</fullName>
    </submittedName>
</protein>
<keyword evidence="1" id="KW-0472">Membrane</keyword>
<keyword evidence="1" id="KW-0812">Transmembrane</keyword>
<evidence type="ECO:0000313" key="3">
    <source>
        <dbReference type="Proteomes" id="UP000014974"/>
    </source>
</evidence>
<gene>
    <name evidence="2" type="ORF">ADICYQ_3398</name>
</gene>
<dbReference type="EMBL" id="ATNM01000118">
    <property type="protein sequence ID" value="EPR67610.1"/>
    <property type="molecule type" value="Genomic_DNA"/>
</dbReference>
<dbReference type="RefSeq" id="WP_020892831.1">
    <property type="nucleotide sequence ID" value="NZ_ATNM01000118.1"/>
</dbReference>
<dbReference type="Proteomes" id="UP000014974">
    <property type="component" value="Unassembled WGS sequence"/>
</dbReference>
<organism evidence="2 3">
    <name type="scientific">Cyclobacterium qasimii M12-11B</name>
    <dbReference type="NCBI Taxonomy" id="641524"/>
    <lineage>
        <taxon>Bacteria</taxon>
        <taxon>Pseudomonadati</taxon>
        <taxon>Bacteroidota</taxon>
        <taxon>Cytophagia</taxon>
        <taxon>Cytophagales</taxon>
        <taxon>Cyclobacteriaceae</taxon>
        <taxon>Cyclobacterium</taxon>
    </lineage>
</organism>
<accession>S7VBL1</accession>
<evidence type="ECO:0000313" key="2">
    <source>
        <dbReference type="EMBL" id="EPR67610.1"/>
    </source>
</evidence>
<proteinExistence type="predicted"/>
<reference evidence="2 3" key="1">
    <citation type="journal article" date="2013" name="Genome Announc.">
        <title>Draft Genome Sequence of Cyclobacterium qasimii Strain M12-11BT, Isolated from Arctic Marine Sediment.</title>
        <authorList>
            <person name="Shivaji S."/>
            <person name="Ara S."/>
            <person name="Singh A."/>
            <person name="Kumar Pinnaka A."/>
        </authorList>
    </citation>
    <scope>NUCLEOTIDE SEQUENCE [LARGE SCALE GENOMIC DNA]</scope>
    <source>
        <strain evidence="2 3">M12-11B</strain>
    </source>
</reference>
<dbReference type="STRING" id="641524.ADICYQ_3398"/>
<feature type="transmembrane region" description="Helical" evidence="1">
    <location>
        <begin position="78"/>
        <end position="97"/>
    </location>
</feature>
<keyword evidence="1" id="KW-1133">Transmembrane helix</keyword>
<sequence>MDTTDIFLYAGYLLVIIGVILSIIMPLINSLGDPKSLLKTLVGVAVIGVVFGVAYSTANGDVAAKYMADPFNITPEGAKVVGGILLTVYALFYLQLLGL</sequence>
<feature type="transmembrane region" description="Helical" evidence="1">
    <location>
        <begin position="40"/>
        <end position="58"/>
    </location>
</feature>